<feature type="domain" description="RNA-binding S4" evidence="4">
    <location>
        <begin position="3"/>
        <end position="67"/>
    </location>
</feature>
<dbReference type="NCBIfam" id="TIGR00478">
    <property type="entry name" value="tly"/>
    <property type="match status" value="1"/>
</dbReference>
<dbReference type="InterPro" id="IPR004538">
    <property type="entry name" value="Hemolysin_A/TlyA"/>
</dbReference>
<organism evidence="5 6">
    <name type="scientific">Pseudothermotoga lettingae (strain ATCC BAA-301 / DSM 14385 / NBRC 107922 / TMO)</name>
    <name type="common">Thermotoga lettingae</name>
    <dbReference type="NCBI Taxonomy" id="416591"/>
    <lineage>
        <taxon>Bacteria</taxon>
        <taxon>Thermotogati</taxon>
        <taxon>Thermotogota</taxon>
        <taxon>Thermotogae</taxon>
        <taxon>Thermotogales</taxon>
        <taxon>Thermotogaceae</taxon>
        <taxon>Pseudothermotoga</taxon>
    </lineage>
</organism>
<evidence type="ECO:0000256" key="1">
    <source>
        <dbReference type="ARBA" id="ARBA00022884"/>
    </source>
</evidence>
<protein>
    <submittedName>
        <fullName evidence="5">Hemolysin A</fullName>
    </submittedName>
</protein>
<dbReference type="SMART" id="SM00363">
    <property type="entry name" value="S4"/>
    <property type="match status" value="1"/>
</dbReference>
<dbReference type="InterPro" id="IPR047048">
    <property type="entry name" value="TlyA"/>
</dbReference>
<dbReference type="PANTHER" id="PTHR32319:SF0">
    <property type="entry name" value="BACTERIAL HEMOLYSIN-LIKE PROTEIN"/>
    <property type="match status" value="1"/>
</dbReference>
<evidence type="ECO:0000256" key="3">
    <source>
        <dbReference type="PROSITE-ProRule" id="PRU00182"/>
    </source>
</evidence>
<dbReference type="RefSeq" id="WP_012002743.1">
    <property type="nucleotide sequence ID" value="NC_009828.1"/>
</dbReference>
<dbReference type="InterPro" id="IPR029063">
    <property type="entry name" value="SAM-dependent_MTases_sf"/>
</dbReference>
<evidence type="ECO:0000313" key="5">
    <source>
        <dbReference type="EMBL" id="ABV33262.1"/>
    </source>
</evidence>
<evidence type="ECO:0000259" key="4">
    <source>
        <dbReference type="SMART" id="SM00363"/>
    </source>
</evidence>
<dbReference type="SUPFAM" id="SSF55174">
    <property type="entry name" value="Alpha-L RNA-binding motif"/>
    <property type="match status" value="1"/>
</dbReference>
<dbReference type="PROSITE" id="PS50889">
    <property type="entry name" value="S4"/>
    <property type="match status" value="1"/>
</dbReference>
<gene>
    <name evidence="5" type="ordered locus">Tlet_0696</name>
</gene>
<dbReference type="GO" id="GO:0003723">
    <property type="term" value="F:RNA binding"/>
    <property type="evidence" value="ECO:0007669"/>
    <property type="project" value="UniProtKB-KW"/>
</dbReference>
<proteinExistence type="inferred from homology"/>
<dbReference type="InterPro" id="IPR002877">
    <property type="entry name" value="RNA_MeTrfase_FtsJ_dom"/>
</dbReference>
<comment type="similarity">
    <text evidence="2">Belongs to the TlyA family.</text>
</comment>
<dbReference type="HOGENOM" id="CLU_058015_3_0_0"/>
<dbReference type="KEGG" id="tle:Tlet_0696"/>
<dbReference type="PIRSF" id="PIRSF005578">
    <property type="entry name" value="TlyA"/>
    <property type="match status" value="1"/>
</dbReference>
<dbReference type="OrthoDB" id="9784736at2"/>
<dbReference type="Gene3D" id="3.40.50.150">
    <property type="entry name" value="Vaccinia Virus protein VP39"/>
    <property type="match status" value="1"/>
</dbReference>
<dbReference type="Gene3D" id="3.10.290.10">
    <property type="entry name" value="RNA-binding S4 domain"/>
    <property type="match status" value="1"/>
</dbReference>
<dbReference type="CDD" id="cd02440">
    <property type="entry name" value="AdoMet_MTases"/>
    <property type="match status" value="1"/>
</dbReference>
<evidence type="ECO:0000256" key="2">
    <source>
        <dbReference type="ARBA" id="ARBA00029460"/>
    </source>
</evidence>
<dbReference type="SUPFAM" id="SSF53335">
    <property type="entry name" value="S-adenosyl-L-methionine-dependent methyltransferases"/>
    <property type="match status" value="1"/>
</dbReference>
<dbReference type="eggNOG" id="COG1189">
    <property type="taxonomic scope" value="Bacteria"/>
</dbReference>
<sequence length="265" mass="29851">MKKRLDLIVTERKLAASRSQARDLIKLGRVVVNGKICRKPGTICFEEDEIKLCEPRQYVSRGGEKLEKAYLSFGLKFAEKIVCDIGASTGGFTQFALKHGAKRVYAIDVGKNQLADILRKDERVVCMENFNARNLRLRDIGEHVDIVLCDVSFISIIYLLDPIGLILKDSGEAVLLIKPQFEIGKNQSHSVESHLEVIQRIFKKAIDSGLFPVDLIYSPITGSKGNIEYFAHMVRADTNKCIFDRVINIVEEAWDFFRGGKLCGQ</sequence>
<dbReference type="InterPro" id="IPR036986">
    <property type="entry name" value="S4_RNA-bd_sf"/>
</dbReference>
<evidence type="ECO:0000313" key="6">
    <source>
        <dbReference type="Proteomes" id="UP000002016"/>
    </source>
</evidence>
<dbReference type="AlphaFoldDB" id="A8F528"/>
<dbReference type="Pfam" id="PF01728">
    <property type="entry name" value="FtsJ"/>
    <property type="match status" value="1"/>
</dbReference>
<dbReference type="EMBL" id="CP000812">
    <property type="protein sequence ID" value="ABV33262.1"/>
    <property type="molecule type" value="Genomic_DNA"/>
</dbReference>
<reference evidence="5 6" key="1">
    <citation type="submission" date="2007-08" db="EMBL/GenBank/DDBJ databases">
        <title>Complete sequence of Thermotoga lettingae TMO.</title>
        <authorList>
            <consortium name="US DOE Joint Genome Institute"/>
            <person name="Copeland A."/>
            <person name="Lucas S."/>
            <person name="Lapidus A."/>
            <person name="Barry K."/>
            <person name="Glavina del Rio T."/>
            <person name="Dalin E."/>
            <person name="Tice H."/>
            <person name="Pitluck S."/>
            <person name="Foster B."/>
            <person name="Bruce D."/>
            <person name="Schmutz J."/>
            <person name="Larimer F."/>
            <person name="Land M."/>
            <person name="Hauser L."/>
            <person name="Kyrpides N."/>
            <person name="Mikhailova N."/>
            <person name="Nelson K."/>
            <person name="Gogarten J.P."/>
            <person name="Noll K."/>
            <person name="Richardson P."/>
        </authorList>
    </citation>
    <scope>NUCLEOTIDE SEQUENCE [LARGE SCALE GENOMIC DNA]</scope>
    <source>
        <strain evidence="6">ATCC BAA-301 / DSM 14385 / NBRC 107922 / TMO</strain>
    </source>
</reference>
<dbReference type="CDD" id="cd00165">
    <property type="entry name" value="S4"/>
    <property type="match status" value="1"/>
</dbReference>
<keyword evidence="6" id="KW-1185">Reference proteome</keyword>
<dbReference type="Pfam" id="PF01479">
    <property type="entry name" value="S4"/>
    <property type="match status" value="1"/>
</dbReference>
<name>A8F528_PSELT</name>
<dbReference type="InterPro" id="IPR002942">
    <property type="entry name" value="S4_RNA-bd"/>
</dbReference>
<dbReference type="GO" id="GO:0008168">
    <property type="term" value="F:methyltransferase activity"/>
    <property type="evidence" value="ECO:0007669"/>
    <property type="project" value="InterPro"/>
</dbReference>
<dbReference type="Proteomes" id="UP000002016">
    <property type="component" value="Chromosome"/>
</dbReference>
<accession>A8F528</accession>
<reference evidence="5 6" key="2">
    <citation type="journal article" date="2009" name="Proc. Natl. Acad. Sci. U.S.A.">
        <title>On the chimeric nature, thermophilic origin, and phylogenetic placement of the Thermotogales.</title>
        <authorList>
            <person name="Zhaxybayeva O."/>
            <person name="Swithers K.S."/>
            <person name="Lapierre P."/>
            <person name="Fournier G.P."/>
            <person name="Bickhart D.M."/>
            <person name="DeBoy R.T."/>
            <person name="Nelson K.E."/>
            <person name="Nesbo C.L."/>
            <person name="Doolittle W.F."/>
            <person name="Gogarten J.P."/>
            <person name="Noll K.M."/>
        </authorList>
    </citation>
    <scope>NUCLEOTIDE SEQUENCE [LARGE SCALE GENOMIC DNA]</scope>
    <source>
        <strain evidence="6">ATCC BAA-301 / DSM 14385 / NBRC 107922 / TMO</strain>
    </source>
</reference>
<keyword evidence="1 3" id="KW-0694">RNA-binding</keyword>
<dbReference type="GO" id="GO:0032259">
    <property type="term" value="P:methylation"/>
    <property type="evidence" value="ECO:0007669"/>
    <property type="project" value="InterPro"/>
</dbReference>
<dbReference type="PANTHER" id="PTHR32319">
    <property type="entry name" value="BACTERIAL HEMOLYSIN-LIKE PROTEIN"/>
    <property type="match status" value="1"/>
</dbReference>
<dbReference type="STRING" id="416591.Tlet_0696"/>